<evidence type="ECO:0000256" key="1">
    <source>
        <dbReference type="ARBA" id="ARBA00001961"/>
    </source>
</evidence>
<comment type="cofactor">
    <cofactor evidence="1">
        <name>L-ascorbate</name>
        <dbReference type="ChEBI" id="CHEBI:38290"/>
    </cofactor>
</comment>
<keyword evidence="3" id="KW-0223">Dioxygenase</keyword>
<dbReference type="GeneID" id="7446261"/>
<keyword evidence="4" id="KW-0560">Oxidoreductase</keyword>
<dbReference type="InterPro" id="IPR006620">
    <property type="entry name" value="Pro_4_hyd_alph"/>
</dbReference>
<dbReference type="GO" id="GO:0004656">
    <property type="term" value="F:procollagen-proline 4-dioxygenase activity"/>
    <property type="evidence" value="ECO:0000318"/>
    <property type="project" value="GO_Central"/>
</dbReference>
<organism evidence="8 9">
    <name type="scientific">Thalassiosira pseudonana</name>
    <name type="common">Marine diatom</name>
    <name type="synonym">Cyclotella nana</name>
    <dbReference type="NCBI Taxonomy" id="35128"/>
    <lineage>
        <taxon>Eukaryota</taxon>
        <taxon>Sar</taxon>
        <taxon>Stramenopiles</taxon>
        <taxon>Ochrophyta</taxon>
        <taxon>Bacillariophyta</taxon>
        <taxon>Coscinodiscophyceae</taxon>
        <taxon>Thalassiosirophycidae</taxon>
        <taxon>Thalassiosirales</taxon>
        <taxon>Thalassiosiraceae</taxon>
        <taxon>Thalassiosira</taxon>
    </lineage>
</organism>
<dbReference type="GO" id="GO:0005506">
    <property type="term" value="F:iron ion binding"/>
    <property type="evidence" value="ECO:0007669"/>
    <property type="project" value="InterPro"/>
</dbReference>
<evidence type="ECO:0000259" key="7">
    <source>
        <dbReference type="SMART" id="SM00702"/>
    </source>
</evidence>
<dbReference type="KEGG" id="tps:THAPSDRAFT_11088"/>
<evidence type="ECO:0000256" key="5">
    <source>
        <dbReference type="ARBA" id="ARBA00023004"/>
    </source>
</evidence>
<feature type="compositionally biased region" description="Low complexity" evidence="6">
    <location>
        <begin position="225"/>
        <end position="235"/>
    </location>
</feature>
<dbReference type="PANTHER" id="PTHR10869">
    <property type="entry name" value="PROLYL 4-HYDROXYLASE ALPHA SUBUNIT"/>
    <property type="match status" value="1"/>
</dbReference>
<dbReference type="eggNOG" id="KOG1591">
    <property type="taxonomic scope" value="Eukaryota"/>
</dbReference>
<keyword evidence="9" id="KW-1185">Reference proteome</keyword>
<dbReference type="GO" id="GO:0005783">
    <property type="term" value="C:endoplasmic reticulum"/>
    <property type="evidence" value="ECO:0000318"/>
    <property type="project" value="GO_Central"/>
</dbReference>
<gene>
    <name evidence="8" type="ORF">THAPSDRAFT_11088</name>
</gene>
<evidence type="ECO:0000313" key="9">
    <source>
        <dbReference type="Proteomes" id="UP000001449"/>
    </source>
</evidence>
<dbReference type="Gene3D" id="2.60.120.620">
    <property type="entry name" value="q2cbj1_9rhob like domain"/>
    <property type="match status" value="1"/>
</dbReference>
<dbReference type="InterPro" id="IPR045054">
    <property type="entry name" value="P4HA-like"/>
</dbReference>
<evidence type="ECO:0000256" key="3">
    <source>
        <dbReference type="ARBA" id="ARBA00022964"/>
    </source>
</evidence>
<dbReference type="InParanoid" id="B8LD10"/>
<dbReference type="EMBL" id="DS999419">
    <property type="protein sequence ID" value="EED86630.1"/>
    <property type="molecule type" value="Genomic_DNA"/>
</dbReference>
<dbReference type="PaxDb" id="35128-Thaps11088"/>
<reference evidence="8 9" key="2">
    <citation type="journal article" date="2008" name="Nature">
        <title>The Phaeodactylum genome reveals the evolutionary history of diatom genomes.</title>
        <authorList>
            <person name="Bowler C."/>
            <person name="Allen A.E."/>
            <person name="Badger J.H."/>
            <person name="Grimwood J."/>
            <person name="Jabbari K."/>
            <person name="Kuo A."/>
            <person name="Maheswari U."/>
            <person name="Martens C."/>
            <person name="Maumus F."/>
            <person name="Otillar R.P."/>
            <person name="Rayko E."/>
            <person name="Salamov A."/>
            <person name="Vandepoele K."/>
            <person name="Beszteri B."/>
            <person name="Gruber A."/>
            <person name="Heijde M."/>
            <person name="Katinka M."/>
            <person name="Mock T."/>
            <person name="Valentin K."/>
            <person name="Verret F."/>
            <person name="Berges J.A."/>
            <person name="Brownlee C."/>
            <person name="Cadoret J.P."/>
            <person name="Chiovitti A."/>
            <person name="Choi C.J."/>
            <person name="Coesel S."/>
            <person name="De Martino A."/>
            <person name="Detter J.C."/>
            <person name="Durkin C."/>
            <person name="Falciatore A."/>
            <person name="Fournet J."/>
            <person name="Haruta M."/>
            <person name="Huysman M.J."/>
            <person name="Jenkins B.D."/>
            <person name="Jiroutova K."/>
            <person name="Jorgensen R.E."/>
            <person name="Joubert Y."/>
            <person name="Kaplan A."/>
            <person name="Kroger N."/>
            <person name="Kroth P.G."/>
            <person name="La Roche J."/>
            <person name="Lindquist E."/>
            <person name="Lommer M."/>
            <person name="Martin-Jezequel V."/>
            <person name="Lopez P.J."/>
            <person name="Lucas S."/>
            <person name="Mangogna M."/>
            <person name="McGinnis K."/>
            <person name="Medlin L.K."/>
            <person name="Montsant A."/>
            <person name="Oudot-Le Secq M.P."/>
            <person name="Napoli C."/>
            <person name="Obornik M."/>
            <person name="Parker M.S."/>
            <person name="Petit J.L."/>
            <person name="Porcel B.M."/>
            <person name="Poulsen N."/>
            <person name="Robison M."/>
            <person name="Rychlewski L."/>
            <person name="Rynearson T.A."/>
            <person name="Schmutz J."/>
            <person name="Shapiro H."/>
            <person name="Siaut M."/>
            <person name="Stanley M."/>
            <person name="Sussman M.R."/>
            <person name="Taylor A.R."/>
            <person name="Vardi A."/>
            <person name="von Dassow P."/>
            <person name="Vyverman W."/>
            <person name="Willis A."/>
            <person name="Wyrwicz L.S."/>
            <person name="Rokhsar D.S."/>
            <person name="Weissenbach J."/>
            <person name="Armbrust E.V."/>
            <person name="Green B.R."/>
            <person name="Van de Peer Y."/>
            <person name="Grigoriev I.V."/>
        </authorList>
    </citation>
    <scope>NUCLEOTIDE SEQUENCE [LARGE SCALE GENOMIC DNA]</scope>
    <source>
        <strain evidence="8 9">CCMP1335</strain>
    </source>
</reference>
<feature type="region of interest" description="Disordered" evidence="6">
    <location>
        <begin position="102"/>
        <end position="136"/>
    </location>
</feature>
<dbReference type="GO" id="GO:0031418">
    <property type="term" value="F:L-ascorbic acid binding"/>
    <property type="evidence" value="ECO:0007669"/>
    <property type="project" value="InterPro"/>
</dbReference>
<dbReference type="AlphaFoldDB" id="B8LD10"/>
<feature type="region of interest" description="Disordered" evidence="6">
    <location>
        <begin position="42"/>
        <end position="66"/>
    </location>
</feature>
<name>B8LD10_THAPS</name>
<feature type="compositionally biased region" description="Polar residues" evidence="6">
    <location>
        <begin position="42"/>
        <end position="58"/>
    </location>
</feature>
<dbReference type="HOGENOM" id="CLU_429329_0_0_1"/>
<dbReference type="Pfam" id="PF13640">
    <property type="entry name" value="2OG-FeII_Oxy_3"/>
    <property type="match status" value="1"/>
</dbReference>
<dbReference type="SMART" id="SM00702">
    <property type="entry name" value="P4Hc"/>
    <property type="match status" value="1"/>
</dbReference>
<feature type="domain" description="Prolyl 4-hydroxylase alpha subunit" evidence="7">
    <location>
        <begin position="81"/>
        <end position="316"/>
    </location>
</feature>
<keyword evidence="5" id="KW-0408">Iron</keyword>
<keyword evidence="2" id="KW-0479">Metal-binding</keyword>
<dbReference type="RefSeq" id="XP_002296902.1">
    <property type="nucleotide sequence ID" value="XM_002296866.1"/>
</dbReference>
<proteinExistence type="predicted"/>
<feature type="region of interest" description="Disordered" evidence="6">
    <location>
        <begin position="216"/>
        <end position="240"/>
    </location>
</feature>
<dbReference type="Proteomes" id="UP000001449">
    <property type="component" value="Unassembled WGS sequence"/>
</dbReference>
<evidence type="ECO:0000256" key="6">
    <source>
        <dbReference type="SAM" id="MobiDB-lite"/>
    </source>
</evidence>
<reference evidence="8 9" key="1">
    <citation type="journal article" date="2004" name="Science">
        <title>The genome of the diatom Thalassiosira pseudonana: ecology, evolution, and metabolism.</title>
        <authorList>
            <person name="Armbrust E.V."/>
            <person name="Berges J.A."/>
            <person name="Bowler C."/>
            <person name="Green B.R."/>
            <person name="Martinez D."/>
            <person name="Putnam N.H."/>
            <person name="Zhou S."/>
            <person name="Allen A.E."/>
            <person name="Apt K.E."/>
            <person name="Bechner M."/>
            <person name="Brzezinski M.A."/>
            <person name="Chaal B.K."/>
            <person name="Chiovitti A."/>
            <person name="Davis A.K."/>
            <person name="Demarest M.S."/>
            <person name="Detter J.C."/>
            <person name="Glavina T."/>
            <person name="Goodstein D."/>
            <person name="Hadi M.Z."/>
            <person name="Hellsten U."/>
            <person name="Hildebrand M."/>
            <person name="Jenkins B.D."/>
            <person name="Jurka J."/>
            <person name="Kapitonov V.V."/>
            <person name="Kroger N."/>
            <person name="Lau W.W."/>
            <person name="Lane T.W."/>
            <person name="Larimer F.W."/>
            <person name="Lippmeier J.C."/>
            <person name="Lucas S."/>
            <person name="Medina M."/>
            <person name="Montsant A."/>
            <person name="Obornik M."/>
            <person name="Parker M.S."/>
            <person name="Palenik B."/>
            <person name="Pazour G.J."/>
            <person name="Richardson P.M."/>
            <person name="Rynearson T.A."/>
            <person name="Saito M.A."/>
            <person name="Schwartz D.C."/>
            <person name="Thamatrakoln K."/>
            <person name="Valentin K."/>
            <person name="Vardi A."/>
            <person name="Wilkerson F.P."/>
            <person name="Rokhsar D.S."/>
        </authorList>
    </citation>
    <scope>NUCLEOTIDE SEQUENCE [LARGE SCALE GENOMIC DNA]</scope>
    <source>
        <strain evidence="8 9">CCMP1335</strain>
    </source>
</reference>
<evidence type="ECO:0000256" key="4">
    <source>
        <dbReference type="ARBA" id="ARBA00023002"/>
    </source>
</evidence>
<accession>B8LD10</accession>
<dbReference type="InterPro" id="IPR044862">
    <property type="entry name" value="Pro_4_hyd_alph_FE2OG_OXY"/>
</dbReference>
<evidence type="ECO:0000313" key="8">
    <source>
        <dbReference type="EMBL" id="EED86630.1"/>
    </source>
</evidence>
<sequence>MAQLNKGRNIPLASDDPDYNFWGTIRSEQEIKDFVSDAVFSPQQEQRSTFHSTSHSPYNNNNNNINNQQEHQWVDVISSEPPLLIVHGFLEPEHCDSIVQAVNHDDTDPSSDSKTTLTRSTMGASQTKSDERTSSTAWLREENCPLPLRTFASRTSALSGLPCMNMENCQVVRYQPGEEFKMHTDHLDSFNEFDVGGRLATCLVYLNDAEVSLEESGDSMGATMNQEYNDSNNNNDGREEEAFTGGETFFHEFDVAIPPKKGSALFFWNTLERPGSRGYTSSMFLNVDTKLRHAGRPVLSGENDAQHLMGEGKEISTVSITVCNFQIQESVAETETMPFKKPKESTKASRSSSIDSVFGLEDLAFLIAEYISPNRNSSLASLCVVSSSWSKAFSLVRAQFRYDDLQRQLSKDESVGWMYHKLIYIPASEASDTSDTQRFIPPEGCLRIFLSNIKKTCDAALTEHRTNQRRDENSSHTRRDSRPDYFFRTYRESPECIEFVPPFPLHWKQEIKLVNEVEWDDKPRLICKFLTIIDDVNGIRNPLTNEISKEGRMNLGYHECVSLKDGQYALCSSRPPLNETGEDTSAYLSSYKTTQSDTMRWIKFAHVIGEDRCQTFVKKHLIPMMGFRPTGNSWRDRR</sequence>
<evidence type="ECO:0000256" key="2">
    <source>
        <dbReference type="ARBA" id="ARBA00022723"/>
    </source>
</evidence>
<dbReference type="PANTHER" id="PTHR10869:SF229">
    <property type="entry name" value="PROLYL 4-HYDROXYLASE ALPHA SUBUNIT DOMAIN-CONTAINING PROTEIN"/>
    <property type="match status" value="1"/>
</dbReference>
<protein>
    <recommendedName>
        <fullName evidence="7">Prolyl 4-hydroxylase alpha subunit domain-containing protein</fullName>
    </recommendedName>
</protein>